<sequence>MWLPLLGLFIWLAWAGWNEYHKVEAYKVWAANFDRAKYDIYAVLGQKGDLLTWGKPTRQGPVNLQSFSLKDVNSLRLLVNGEAVELATEPVNKSGNVCLEFTLVETVVLIPFTEVSLAHSWGKHLQQDLRL</sequence>
<evidence type="ECO:0000313" key="1">
    <source>
        <dbReference type="EMBL" id="HGG03078.1"/>
    </source>
</evidence>
<organism evidence="1">
    <name type="scientific">Planktothricoides sp. SpSt-374</name>
    <dbReference type="NCBI Taxonomy" id="2282167"/>
    <lineage>
        <taxon>Bacteria</taxon>
        <taxon>Bacillati</taxon>
        <taxon>Cyanobacteriota</taxon>
        <taxon>Cyanophyceae</taxon>
        <taxon>Oscillatoriophycideae</taxon>
        <taxon>Oscillatoriales</taxon>
        <taxon>Oscillatoriaceae</taxon>
        <taxon>Planktothricoides</taxon>
    </lineage>
</organism>
<name>A0A7C3VPR0_9CYAN</name>
<gene>
    <name evidence="1" type="ORF">ENR15_21165</name>
</gene>
<accession>A0A7C3VPR0</accession>
<dbReference type="AlphaFoldDB" id="A0A7C3VPR0"/>
<proteinExistence type="predicted"/>
<reference evidence="1" key="1">
    <citation type="journal article" date="2020" name="mSystems">
        <title>Genome- and Community-Level Interaction Insights into Carbon Utilization and Element Cycling Functions of Hydrothermarchaeota in Hydrothermal Sediment.</title>
        <authorList>
            <person name="Zhou Z."/>
            <person name="Liu Y."/>
            <person name="Xu W."/>
            <person name="Pan J."/>
            <person name="Luo Z.H."/>
            <person name="Li M."/>
        </authorList>
    </citation>
    <scope>NUCLEOTIDE SEQUENCE [LARGE SCALE GENOMIC DNA]</scope>
    <source>
        <strain evidence="1">SpSt-374</strain>
    </source>
</reference>
<comment type="caution">
    <text evidence="1">The sequence shown here is derived from an EMBL/GenBank/DDBJ whole genome shotgun (WGS) entry which is preliminary data.</text>
</comment>
<dbReference type="EMBL" id="DSPX01000212">
    <property type="protein sequence ID" value="HGG03078.1"/>
    <property type="molecule type" value="Genomic_DNA"/>
</dbReference>
<protein>
    <submittedName>
        <fullName evidence="1">Uncharacterized protein</fullName>
    </submittedName>
</protein>